<dbReference type="PANTHER" id="PTHR14222">
    <property type="entry name" value="CONDENSIN"/>
    <property type="match status" value="1"/>
</dbReference>
<reference evidence="1 2" key="1">
    <citation type="submission" date="2024-05" db="EMBL/GenBank/DDBJ databases">
        <title>Culex pipiens pipiens assembly and annotation.</title>
        <authorList>
            <person name="Alout H."/>
            <person name="Durand T."/>
        </authorList>
    </citation>
    <scope>NUCLEOTIDE SEQUENCE [LARGE SCALE GENOMIC DNA]</scope>
    <source>
        <strain evidence="1">HA-2024</strain>
        <tissue evidence="1">Whole body</tissue>
    </source>
</reference>
<protein>
    <submittedName>
        <fullName evidence="1">Uncharacterized protein</fullName>
    </submittedName>
</protein>
<dbReference type="InterPro" id="IPR026971">
    <property type="entry name" value="CND1/NCAPD3"/>
</dbReference>
<sequence length="308" mass="35004">MIAAATVASHSTIVSVVVYRSRPTWTVRRWGLRSGTSTCASIATIRERWHQRQNCGGIGACCGCVICDICYRTLEQSYVKNCVFQILGTAIKRYNLTLSFPVRILQILEHCEASIAPIAGCVMLLYEEFGFASIYPVLIKDRAARLRDELLNLKSEVVRNCVLHITGETIVTELTSEELVDELKETRDDFLHDLFNHTMDVSVHVRPKELQIWHHIKGQNAVPSELIQLALRVPKLQDMLMSKSQTDVYEAIDIFTSDYLFGIKGTESGKQQNEQFQCRANELYDALTRQDMVTAFTRGHVKLDLFKE</sequence>
<dbReference type="EMBL" id="JBEHCU010005767">
    <property type="protein sequence ID" value="KAL1398801.1"/>
    <property type="molecule type" value="Genomic_DNA"/>
</dbReference>
<gene>
    <name evidence="1" type="ORF">pipiens_008675</name>
</gene>
<dbReference type="AlphaFoldDB" id="A0ABD1DGI5"/>
<organism evidence="1 2">
    <name type="scientific">Culex pipiens pipiens</name>
    <name type="common">Northern house mosquito</name>
    <dbReference type="NCBI Taxonomy" id="38569"/>
    <lineage>
        <taxon>Eukaryota</taxon>
        <taxon>Metazoa</taxon>
        <taxon>Ecdysozoa</taxon>
        <taxon>Arthropoda</taxon>
        <taxon>Hexapoda</taxon>
        <taxon>Insecta</taxon>
        <taxon>Pterygota</taxon>
        <taxon>Neoptera</taxon>
        <taxon>Endopterygota</taxon>
        <taxon>Diptera</taxon>
        <taxon>Nematocera</taxon>
        <taxon>Culicoidea</taxon>
        <taxon>Culicidae</taxon>
        <taxon>Culicinae</taxon>
        <taxon>Culicini</taxon>
        <taxon>Culex</taxon>
        <taxon>Culex</taxon>
    </lineage>
</organism>
<keyword evidence="2" id="KW-1185">Reference proteome</keyword>
<evidence type="ECO:0000313" key="1">
    <source>
        <dbReference type="EMBL" id="KAL1398801.1"/>
    </source>
</evidence>
<name>A0ABD1DGI5_CULPP</name>
<accession>A0ABD1DGI5</accession>
<dbReference type="PANTHER" id="PTHR14222:SF2">
    <property type="entry name" value="CONDENSIN COMPLEX SUBUNIT 1"/>
    <property type="match status" value="1"/>
</dbReference>
<comment type="caution">
    <text evidence="1">The sequence shown here is derived from an EMBL/GenBank/DDBJ whole genome shotgun (WGS) entry which is preliminary data.</text>
</comment>
<dbReference type="Proteomes" id="UP001562425">
    <property type="component" value="Unassembled WGS sequence"/>
</dbReference>
<proteinExistence type="predicted"/>
<evidence type="ECO:0000313" key="2">
    <source>
        <dbReference type="Proteomes" id="UP001562425"/>
    </source>
</evidence>